<keyword evidence="2" id="KW-0812">Transmembrane</keyword>
<dbReference type="Pfam" id="PF07963">
    <property type="entry name" value="N_methyl"/>
    <property type="match status" value="1"/>
</dbReference>
<dbReference type="InterPro" id="IPR000983">
    <property type="entry name" value="Bac_GSPG_pilin"/>
</dbReference>
<keyword evidence="2" id="KW-0472">Membrane</keyword>
<reference evidence="3 4" key="1">
    <citation type="submission" date="2023-04" db="EMBL/GenBank/DDBJ databases">
        <title>A novel bacteria isolated from coastal sediment.</title>
        <authorList>
            <person name="Liu X.-J."/>
            <person name="Du Z.-J."/>
        </authorList>
    </citation>
    <scope>NUCLEOTIDE SEQUENCE [LARGE SCALE GENOMIC DNA]</scope>
    <source>
        <strain evidence="3 4">SDUM461004</strain>
    </source>
</reference>
<comment type="caution">
    <text evidence="3">The sequence shown here is derived from an EMBL/GenBank/DDBJ whole genome shotgun (WGS) entry which is preliminary data.</text>
</comment>
<feature type="transmembrane region" description="Helical" evidence="2">
    <location>
        <begin position="12"/>
        <end position="37"/>
    </location>
</feature>
<dbReference type="Proteomes" id="UP001243717">
    <property type="component" value="Unassembled WGS sequence"/>
</dbReference>
<evidence type="ECO:0000256" key="2">
    <source>
        <dbReference type="SAM" id="Phobius"/>
    </source>
</evidence>
<evidence type="ECO:0000313" key="3">
    <source>
        <dbReference type="EMBL" id="MDQ8196189.1"/>
    </source>
</evidence>
<name>A0ABU1AND8_9BACT</name>
<gene>
    <name evidence="3" type="ORF">QEH59_17270</name>
</gene>
<dbReference type="RefSeq" id="WP_308986625.1">
    <property type="nucleotide sequence ID" value="NZ_JARXIC010000051.1"/>
</dbReference>
<keyword evidence="1" id="KW-0488">Methylation</keyword>
<evidence type="ECO:0000313" key="4">
    <source>
        <dbReference type="Proteomes" id="UP001243717"/>
    </source>
</evidence>
<sequence>MDKYNSRVRAFTLIELLVVIAVIAILATILIPAIAAVRMSARKAESVTNLRDITSAIQLYIADNSGRLPHSWIGGNSEYERDETNWREQLANAGYLGDPDYSVSNNFNGAQNYSVIGSPVQRSLAPELTFDFDPPRLATYVMNARVGSWTGE</sequence>
<dbReference type="PRINTS" id="PR00813">
    <property type="entry name" value="BCTERIALGSPG"/>
</dbReference>
<dbReference type="SUPFAM" id="SSF54523">
    <property type="entry name" value="Pili subunits"/>
    <property type="match status" value="1"/>
</dbReference>
<dbReference type="InterPro" id="IPR045584">
    <property type="entry name" value="Pilin-like"/>
</dbReference>
<dbReference type="EMBL" id="JARXIC010000051">
    <property type="protein sequence ID" value="MDQ8196189.1"/>
    <property type="molecule type" value="Genomic_DNA"/>
</dbReference>
<dbReference type="Gene3D" id="3.30.700.10">
    <property type="entry name" value="Glycoprotein, Type 4 Pilin"/>
    <property type="match status" value="1"/>
</dbReference>
<keyword evidence="4" id="KW-1185">Reference proteome</keyword>
<dbReference type="PANTHER" id="PTHR30093">
    <property type="entry name" value="GENERAL SECRETION PATHWAY PROTEIN G"/>
    <property type="match status" value="1"/>
</dbReference>
<proteinExistence type="predicted"/>
<dbReference type="NCBIfam" id="TIGR02532">
    <property type="entry name" value="IV_pilin_GFxxxE"/>
    <property type="match status" value="1"/>
</dbReference>
<keyword evidence="2" id="KW-1133">Transmembrane helix</keyword>
<protein>
    <submittedName>
        <fullName evidence="3">Type II secretion system protein</fullName>
    </submittedName>
</protein>
<accession>A0ABU1AND8</accession>
<dbReference type="InterPro" id="IPR012902">
    <property type="entry name" value="N_methyl_site"/>
</dbReference>
<organism evidence="3 4">
    <name type="scientific">Thalassobacterium sedimentorum</name>
    <dbReference type="NCBI Taxonomy" id="3041258"/>
    <lineage>
        <taxon>Bacteria</taxon>
        <taxon>Pseudomonadati</taxon>
        <taxon>Verrucomicrobiota</taxon>
        <taxon>Opitutia</taxon>
        <taxon>Puniceicoccales</taxon>
        <taxon>Coraliomargaritaceae</taxon>
        <taxon>Thalassobacterium</taxon>
    </lineage>
</organism>
<evidence type="ECO:0000256" key="1">
    <source>
        <dbReference type="ARBA" id="ARBA00022481"/>
    </source>
</evidence>